<gene>
    <name evidence="2" type="ORF">JX265_002315</name>
</gene>
<feature type="compositionally biased region" description="Basic and acidic residues" evidence="1">
    <location>
        <begin position="71"/>
        <end position="92"/>
    </location>
</feature>
<accession>A0A9P9WUC4</accession>
<comment type="caution">
    <text evidence="2">The sequence shown here is derived from an EMBL/GenBank/DDBJ whole genome shotgun (WGS) entry which is preliminary data.</text>
</comment>
<dbReference type="AlphaFoldDB" id="A0A9P9WUC4"/>
<dbReference type="Proteomes" id="UP000829685">
    <property type="component" value="Unassembled WGS sequence"/>
</dbReference>
<protein>
    <submittedName>
        <fullName evidence="2">Uncharacterized protein</fullName>
    </submittedName>
</protein>
<feature type="compositionally biased region" description="Basic and acidic residues" evidence="1">
    <location>
        <begin position="12"/>
        <end position="29"/>
    </location>
</feature>
<evidence type="ECO:0000313" key="3">
    <source>
        <dbReference type="Proteomes" id="UP000829685"/>
    </source>
</evidence>
<name>A0A9P9WUC4_9PEZI</name>
<feature type="compositionally biased region" description="Polar residues" evidence="1">
    <location>
        <begin position="1"/>
        <end position="10"/>
    </location>
</feature>
<sequence>MASSKATSSYEEMMKMVLEARERTGKDAETTPSHSSRTKKRLQSLQVQSEGSVSSPQAKNQNANQNFAEELVPRRRPAGEDRPLPTFQREDAMVGPRPRAVGGEYGRAPLVVDELDMEECTPRILVPRKHVPLLDEDVMSPRTEVEGAPSDASIDEHHLQESPYVETPMVLLSPAEETLGSGSGWLVVDYYDEDAQVLRSPSRTLRVGSWEHEEAFERV</sequence>
<feature type="compositionally biased region" description="Polar residues" evidence="1">
    <location>
        <begin position="43"/>
        <end position="56"/>
    </location>
</feature>
<proteinExistence type="predicted"/>
<dbReference type="EMBL" id="JAFIMR010000004">
    <property type="protein sequence ID" value="KAI1879361.1"/>
    <property type="molecule type" value="Genomic_DNA"/>
</dbReference>
<evidence type="ECO:0000256" key="1">
    <source>
        <dbReference type="SAM" id="MobiDB-lite"/>
    </source>
</evidence>
<evidence type="ECO:0000313" key="2">
    <source>
        <dbReference type="EMBL" id="KAI1879361.1"/>
    </source>
</evidence>
<keyword evidence="3" id="KW-1185">Reference proteome</keyword>
<organism evidence="2 3">
    <name type="scientific">Neoarthrinium moseri</name>
    <dbReference type="NCBI Taxonomy" id="1658444"/>
    <lineage>
        <taxon>Eukaryota</taxon>
        <taxon>Fungi</taxon>
        <taxon>Dikarya</taxon>
        <taxon>Ascomycota</taxon>
        <taxon>Pezizomycotina</taxon>
        <taxon>Sordariomycetes</taxon>
        <taxon>Xylariomycetidae</taxon>
        <taxon>Amphisphaeriales</taxon>
        <taxon>Apiosporaceae</taxon>
        <taxon>Neoarthrinium</taxon>
    </lineage>
</organism>
<feature type="compositionally biased region" description="Low complexity" evidence="1">
    <location>
        <begin position="57"/>
        <end position="68"/>
    </location>
</feature>
<reference evidence="2" key="1">
    <citation type="submission" date="2021-03" db="EMBL/GenBank/DDBJ databases">
        <title>Revisited historic fungal species revealed as producer of novel bioactive compounds through whole genome sequencing and comparative genomics.</title>
        <authorList>
            <person name="Vignolle G.A."/>
            <person name="Hochenegger N."/>
            <person name="Mach R.L."/>
            <person name="Mach-Aigner A.R."/>
            <person name="Javad Rahimi M."/>
            <person name="Salim K.A."/>
            <person name="Chan C.M."/>
            <person name="Lim L.B.L."/>
            <person name="Cai F."/>
            <person name="Druzhinina I.S."/>
            <person name="U'Ren J.M."/>
            <person name="Derntl C."/>
        </authorList>
    </citation>
    <scope>NUCLEOTIDE SEQUENCE</scope>
    <source>
        <strain evidence="2">TUCIM 5799</strain>
    </source>
</reference>
<feature type="region of interest" description="Disordered" evidence="1">
    <location>
        <begin position="1"/>
        <end position="104"/>
    </location>
</feature>